<evidence type="ECO:0000259" key="1">
    <source>
        <dbReference type="PROSITE" id="PS51186"/>
    </source>
</evidence>
<organism evidence="2 3">
    <name type="scientific">Physocladia obscura</name>
    <dbReference type="NCBI Taxonomy" id="109957"/>
    <lineage>
        <taxon>Eukaryota</taxon>
        <taxon>Fungi</taxon>
        <taxon>Fungi incertae sedis</taxon>
        <taxon>Chytridiomycota</taxon>
        <taxon>Chytridiomycota incertae sedis</taxon>
        <taxon>Chytridiomycetes</taxon>
        <taxon>Chytridiales</taxon>
        <taxon>Chytriomycetaceae</taxon>
        <taxon>Physocladia</taxon>
    </lineage>
</organism>
<dbReference type="AlphaFoldDB" id="A0AAD5SZU3"/>
<proteinExistence type="predicted"/>
<feature type="domain" description="N-acetyltransferase" evidence="1">
    <location>
        <begin position="24"/>
        <end position="185"/>
    </location>
</feature>
<dbReference type="Proteomes" id="UP001211907">
    <property type="component" value="Unassembled WGS sequence"/>
</dbReference>
<dbReference type="InterPro" id="IPR016181">
    <property type="entry name" value="Acyl_CoA_acyltransferase"/>
</dbReference>
<dbReference type="Gene3D" id="3.40.630.30">
    <property type="match status" value="1"/>
</dbReference>
<dbReference type="EMBL" id="JADGJH010001097">
    <property type="protein sequence ID" value="KAJ3119075.1"/>
    <property type="molecule type" value="Genomic_DNA"/>
</dbReference>
<comment type="caution">
    <text evidence="2">The sequence shown here is derived from an EMBL/GenBank/DDBJ whole genome shotgun (WGS) entry which is preliminary data.</text>
</comment>
<accession>A0AAD5SZU3</accession>
<dbReference type="GO" id="GO:0016747">
    <property type="term" value="F:acyltransferase activity, transferring groups other than amino-acyl groups"/>
    <property type="evidence" value="ECO:0007669"/>
    <property type="project" value="InterPro"/>
</dbReference>
<dbReference type="Pfam" id="PF13302">
    <property type="entry name" value="Acetyltransf_3"/>
    <property type="match status" value="1"/>
</dbReference>
<sequence length="353" mass="38025">MAKDSRFFTHDWRLTVAGPGTTTFIVSPVTPENLREYIKTAYNLPPPEDEKRAITFVNTRIAALTERDRLATIIYDGADVDRKHILGFGNIMRISKPDVVPSVANIGLGLAPDARGRGVGTAFVRALVRVSLEINVDQVEIGTWKDNAPMRGVARKLGFAETLEDKLSPMGTGDVVANVMYYGIDREPFKNIELASKWFARTLPGASRTKARRSRMCMRMGTPAGVLLGAPAGNDGEGGAEVGEGALHVGRVDGVGAEVDGRGGEAQQDAHDAAHRADVGGGVPVLGRDAHGAHGRGVRAGGQAPVRVQPLRHVQPERGKRVAVVVRAHHRHLRRPQELHARVVHVVAVQVPK</sequence>
<keyword evidence="3" id="KW-1185">Reference proteome</keyword>
<name>A0AAD5SZU3_9FUNG</name>
<reference evidence="2" key="1">
    <citation type="submission" date="2020-05" db="EMBL/GenBank/DDBJ databases">
        <title>Phylogenomic resolution of chytrid fungi.</title>
        <authorList>
            <person name="Stajich J.E."/>
            <person name="Amses K."/>
            <person name="Simmons R."/>
            <person name="Seto K."/>
            <person name="Myers J."/>
            <person name="Bonds A."/>
            <person name="Quandt C.A."/>
            <person name="Barry K."/>
            <person name="Liu P."/>
            <person name="Grigoriev I."/>
            <person name="Longcore J.E."/>
            <person name="James T.Y."/>
        </authorList>
    </citation>
    <scope>NUCLEOTIDE SEQUENCE</scope>
    <source>
        <strain evidence="2">JEL0513</strain>
    </source>
</reference>
<evidence type="ECO:0000313" key="3">
    <source>
        <dbReference type="Proteomes" id="UP001211907"/>
    </source>
</evidence>
<gene>
    <name evidence="2" type="ORF">HK100_000473</name>
</gene>
<dbReference type="PROSITE" id="PS51186">
    <property type="entry name" value="GNAT"/>
    <property type="match status" value="1"/>
</dbReference>
<protein>
    <recommendedName>
        <fullName evidence="1">N-acetyltransferase domain-containing protein</fullName>
    </recommendedName>
</protein>
<dbReference type="SUPFAM" id="SSF55729">
    <property type="entry name" value="Acyl-CoA N-acyltransferases (Nat)"/>
    <property type="match status" value="1"/>
</dbReference>
<dbReference type="InterPro" id="IPR000182">
    <property type="entry name" value="GNAT_dom"/>
</dbReference>
<evidence type="ECO:0000313" key="2">
    <source>
        <dbReference type="EMBL" id="KAJ3119075.1"/>
    </source>
</evidence>